<dbReference type="HAMAP" id="MF_01804">
    <property type="entry name" value="ScpB"/>
    <property type="match status" value="1"/>
</dbReference>
<evidence type="ECO:0000256" key="2">
    <source>
        <dbReference type="ARBA" id="ARBA00022618"/>
    </source>
</evidence>
<organism evidence="6 7">
    <name type="scientific">Alteribacillus persepolensis</name>
    <dbReference type="NCBI Taxonomy" id="568899"/>
    <lineage>
        <taxon>Bacteria</taxon>
        <taxon>Bacillati</taxon>
        <taxon>Bacillota</taxon>
        <taxon>Bacilli</taxon>
        <taxon>Bacillales</taxon>
        <taxon>Bacillaceae</taxon>
        <taxon>Alteribacillus</taxon>
    </lineage>
</organism>
<dbReference type="RefSeq" id="WP_091271027.1">
    <property type="nucleotide sequence ID" value="NZ_FNDK01000001.1"/>
</dbReference>
<comment type="function">
    <text evidence="5">Participates in chromosomal partition during cell division. May act via the formation of a condensin-like complex containing Smc and ScpA that pull DNA away from mid-cell into both cell halves.</text>
</comment>
<dbReference type="GO" id="GO:0051301">
    <property type="term" value="P:cell division"/>
    <property type="evidence" value="ECO:0007669"/>
    <property type="project" value="UniProtKB-KW"/>
</dbReference>
<evidence type="ECO:0000313" key="6">
    <source>
        <dbReference type="EMBL" id="SDH09876.1"/>
    </source>
</evidence>
<keyword evidence="4 5" id="KW-0131">Cell cycle</keyword>
<comment type="subcellular location">
    <subcellularLocation>
        <location evidence="5">Cytoplasm</location>
    </subcellularLocation>
    <text evidence="5">Associated with two foci at the outer edges of the nucleoid region in young cells, and at four foci within both cell halves in older cells.</text>
</comment>
<protein>
    <recommendedName>
        <fullName evidence="5">Segregation and condensation protein B</fullName>
    </recommendedName>
</protein>
<dbReference type="NCBIfam" id="TIGR00281">
    <property type="entry name" value="SMC-Scp complex subunit ScpB"/>
    <property type="match status" value="1"/>
</dbReference>
<dbReference type="STRING" id="568899.SAMN05192534_101608"/>
<dbReference type="OrthoDB" id="9806226at2"/>
<evidence type="ECO:0000313" key="7">
    <source>
        <dbReference type="Proteomes" id="UP000199163"/>
    </source>
</evidence>
<dbReference type="SUPFAM" id="SSF46785">
    <property type="entry name" value="Winged helix' DNA-binding domain"/>
    <property type="match status" value="2"/>
</dbReference>
<proteinExistence type="inferred from homology"/>
<dbReference type="PANTHER" id="PTHR34298:SF2">
    <property type="entry name" value="SEGREGATION AND CONDENSATION PROTEIN B"/>
    <property type="match status" value="1"/>
</dbReference>
<evidence type="ECO:0000256" key="3">
    <source>
        <dbReference type="ARBA" id="ARBA00022829"/>
    </source>
</evidence>
<dbReference type="InterPro" id="IPR005234">
    <property type="entry name" value="ScpB_csome_segregation"/>
</dbReference>
<dbReference type="GO" id="GO:0006260">
    <property type="term" value="P:DNA replication"/>
    <property type="evidence" value="ECO:0007669"/>
    <property type="project" value="UniProtKB-UniRule"/>
</dbReference>
<reference evidence="7" key="1">
    <citation type="submission" date="2016-10" db="EMBL/GenBank/DDBJ databases">
        <authorList>
            <person name="Varghese N."/>
            <person name="Submissions S."/>
        </authorList>
    </citation>
    <scope>NUCLEOTIDE SEQUENCE [LARGE SCALE GENOMIC DNA]</scope>
    <source>
        <strain evidence="7">DSM 21632</strain>
    </source>
</reference>
<keyword evidence="3 5" id="KW-0159">Chromosome partition</keyword>
<evidence type="ECO:0000256" key="1">
    <source>
        <dbReference type="ARBA" id="ARBA00022490"/>
    </source>
</evidence>
<keyword evidence="2 5" id="KW-0132">Cell division</keyword>
<comment type="similarity">
    <text evidence="5">Belongs to the ScpB family.</text>
</comment>
<gene>
    <name evidence="5" type="primary">scpB</name>
    <name evidence="6" type="ORF">SAMN05192534_101608</name>
</gene>
<evidence type="ECO:0000256" key="5">
    <source>
        <dbReference type="HAMAP-Rule" id="MF_01804"/>
    </source>
</evidence>
<evidence type="ECO:0000256" key="4">
    <source>
        <dbReference type="ARBA" id="ARBA00023306"/>
    </source>
</evidence>
<accession>A0A1G7ZMT6</accession>
<keyword evidence="1 5" id="KW-0963">Cytoplasm</keyword>
<dbReference type="EMBL" id="FNDK01000001">
    <property type="protein sequence ID" value="SDH09876.1"/>
    <property type="molecule type" value="Genomic_DNA"/>
</dbReference>
<keyword evidence="7" id="KW-1185">Reference proteome</keyword>
<comment type="subunit">
    <text evidence="5">Homodimer. Homodimerization may be required to stabilize the binding of ScpA to the Smc head domains. Component of a cohesin-like complex composed of ScpA, ScpB and the Smc homodimer, in which ScpA and ScpB bind to the head domain of Smc. The presence of the three proteins is required for the association of the complex with DNA.</text>
</comment>
<dbReference type="PIRSF" id="PIRSF019345">
    <property type="entry name" value="ScpB"/>
    <property type="match status" value="1"/>
</dbReference>
<dbReference type="Pfam" id="PF04079">
    <property type="entry name" value="SMC_ScpB"/>
    <property type="match status" value="1"/>
</dbReference>
<dbReference type="Proteomes" id="UP000199163">
    <property type="component" value="Unassembled WGS sequence"/>
</dbReference>
<dbReference type="AlphaFoldDB" id="A0A1G7ZMT6"/>
<dbReference type="InterPro" id="IPR036390">
    <property type="entry name" value="WH_DNA-bd_sf"/>
</dbReference>
<dbReference type="PANTHER" id="PTHR34298">
    <property type="entry name" value="SEGREGATION AND CONDENSATION PROTEIN B"/>
    <property type="match status" value="1"/>
</dbReference>
<dbReference type="InterPro" id="IPR036388">
    <property type="entry name" value="WH-like_DNA-bd_sf"/>
</dbReference>
<dbReference type="GO" id="GO:0051304">
    <property type="term" value="P:chromosome separation"/>
    <property type="evidence" value="ECO:0007669"/>
    <property type="project" value="InterPro"/>
</dbReference>
<name>A0A1G7ZMT6_9BACI</name>
<dbReference type="GO" id="GO:0005737">
    <property type="term" value="C:cytoplasm"/>
    <property type="evidence" value="ECO:0007669"/>
    <property type="project" value="UniProtKB-SubCell"/>
</dbReference>
<dbReference type="Gene3D" id="1.10.10.10">
    <property type="entry name" value="Winged helix-like DNA-binding domain superfamily/Winged helix DNA-binding domain"/>
    <property type="match status" value="2"/>
</dbReference>
<sequence length="185" mass="20680">MKEQEAAIEGLLYVAGDQGITVKELANVLEVTEEEAMNALYRVQEKLHQCLDGLEIKQTGDTYQLVTVSDIASYIETYAHVPEKGKLSQAALETLAIIAYNQPITRIEIDDIRGVKSEKSVQTLMNKALITESGRAQSIGRPKLYQTTNRFLEHFGLSSLEELPELKENDSASTKEADLFFDRLT</sequence>